<organism evidence="7">
    <name type="scientific">Microbacterium sp. LWS13-1.2</name>
    <dbReference type="NCBI Taxonomy" id="3135264"/>
    <lineage>
        <taxon>Bacteria</taxon>
        <taxon>Bacillati</taxon>
        <taxon>Actinomycetota</taxon>
        <taxon>Actinomycetes</taxon>
        <taxon>Micrococcales</taxon>
        <taxon>Microbacteriaceae</taxon>
        <taxon>Microbacterium</taxon>
    </lineage>
</organism>
<dbReference type="Gene3D" id="1.20.1720.10">
    <property type="entry name" value="Multidrug resistance protein D"/>
    <property type="match status" value="2"/>
</dbReference>
<evidence type="ECO:0000313" key="7">
    <source>
        <dbReference type="EMBL" id="WZO33746.1"/>
    </source>
</evidence>
<evidence type="ECO:0000256" key="5">
    <source>
        <dbReference type="SAM" id="Phobius"/>
    </source>
</evidence>
<sequence length="511" mass="51703">MSCESAVRDATAAVAGERGLARQSDRRRKQQSHARPALWACLAAGFATLFDAVVITYAAPAVSASLGGSTAGVQWLLASFSLTFGLGLIPSGRFGDVYGRRLLFLVGLGIFLVGGVAAVVAPTIAVLVAARFVQGLGAGVISAQVLGAIQDLFTGRSRLSALAAYTAVGGLAGVLGPVLAAAMLGLFPADTAWRLVLLTPLPLVIAAFVLGWRGMPGRRARAETSRLLWLDLPGIVLLCLVVVALTLPVVEPGLSGLSGLAVAGAAVVLGLVLVLWERRYARRGKLPLFAPALVRSRGFVVGNVVALLWFGSGMAASSAVTLYFLQSPALSALVIALVFAPGALARLGGSLFSLRVVGRLGSAATVWLGLGLQAVLFAGLAGAAPLLPGGVLFVVAAVAQIGLGVGGGLVEPVVRATTLSFAPAELHGVAASFLQLTQRLAATFLVALATGILLTSSGISTAATLQAALVTCAVGSAAALFASADPVFRRVGTRAEAAAPLRGGSRTTARK</sequence>
<accession>A0AAU6SA34</accession>
<feature type="transmembrane region" description="Helical" evidence="5">
    <location>
        <begin position="390"/>
        <end position="410"/>
    </location>
</feature>
<keyword evidence="2 5" id="KW-0812">Transmembrane</keyword>
<dbReference type="InterPro" id="IPR036259">
    <property type="entry name" value="MFS_trans_sf"/>
</dbReference>
<keyword evidence="4 5" id="KW-0472">Membrane</keyword>
<protein>
    <submittedName>
        <fullName evidence="7">MFS transporter</fullName>
    </submittedName>
</protein>
<evidence type="ECO:0000256" key="2">
    <source>
        <dbReference type="ARBA" id="ARBA00022692"/>
    </source>
</evidence>
<dbReference type="InterPro" id="IPR020846">
    <property type="entry name" value="MFS_dom"/>
</dbReference>
<evidence type="ECO:0000256" key="1">
    <source>
        <dbReference type="ARBA" id="ARBA00004651"/>
    </source>
</evidence>
<proteinExistence type="predicted"/>
<feature type="transmembrane region" description="Helical" evidence="5">
    <location>
        <begin position="132"/>
        <end position="149"/>
    </location>
</feature>
<dbReference type="GO" id="GO:0022857">
    <property type="term" value="F:transmembrane transporter activity"/>
    <property type="evidence" value="ECO:0007669"/>
    <property type="project" value="InterPro"/>
</dbReference>
<keyword evidence="3 5" id="KW-1133">Transmembrane helix</keyword>
<feature type="transmembrane region" description="Helical" evidence="5">
    <location>
        <begin position="161"/>
        <end position="187"/>
    </location>
</feature>
<dbReference type="PANTHER" id="PTHR42718">
    <property type="entry name" value="MAJOR FACILITATOR SUPERFAMILY MULTIDRUG TRANSPORTER MFSC"/>
    <property type="match status" value="1"/>
</dbReference>
<feature type="transmembrane region" description="Helical" evidence="5">
    <location>
        <begin position="193"/>
        <end position="215"/>
    </location>
</feature>
<feature type="transmembrane region" description="Helical" evidence="5">
    <location>
        <begin position="71"/>
        <end position="90"/>
    </location>
</feature>
<feature type="transmembrane region" description="Helical" evidence="5">
    <location>
        <begin position="102"/>
        <end position="126"/>
    </location>
</feature>
<feature type="transmembrane region" description="Helical" evidence="5">
    <location>
        <begin position="465"/>
        <end position="484"/>
    </location>
</feature>
<feature type="transmembrane region" description="Helical" evidence="5">
    <location>
        <begin position="330"/>
        <end position="352"/>
    </location>
</feature>
<feature type="domain" description="Major facilitator superfamily (MFS) profile" evidence="6">
    <location>
        <begin position="37"/>
        <end position="487"/>
    </location>
</feature>
<dbReference type="Pfam" id="PF07690">
    <property type="entry name" value="MFS_1"/>
    <property type="match status" value="1"/>
</dbReference>
<dbReference type="InterPro" id="IPR011701">
    <property type="entry name" value="MFS"/>
</dbReference>
<feature type="transmembrane region" description="Helical" evidence="5">
    <location>
        <begin position="227"/>
        <end position="250"/>
    </location>
</feature>
<reference evidence="7" key="1">
    <citation type="submission" date="2024-04" db="EMBL/GenBank/DDBJ databases">
        <authorList>
            <person name="Roder T."/>
            <person name="Oberhansli S."/>
            <person name="Kreuzer M."/>
        </authorList>
    </citation>
    <scope>NUCLEOTIDE SEQUENCE</scope>
    <source>
        <strain evidence="7">LWS13-1.2</strain>
    </source>
</reference>
<gene>
    <name evidence="7" type="ORF">MRBLWS13_001380</name>
</gene>
<name>A0AAU6SA34_9MICO</name>
<dbReference type="SUPFAM" id="SSF103473">
    <property type="entry name" value="MFS general substrate transporter"/>
    <property type="match status" value="1"/>
</dbReference>
<feature type="transmembrane region" description="Helical" evidence="5">
    <location>
        <begin position="256"/>
        <end position="276"/>
    </location>
</feature>
<dbReference type="EMBL" id="CP151632">
    <property type="protein sequence ID" value="WZO33746.1"/>
    <property type="molecule type" value="Genomic_DNA"/>
</dbReference>
<feature type="transmembrane region" description="Helical" evidence="5">
    <location>
        <begin position="440"/>
        <end position="459"/>
    </location>
</feature>
<evidence type="ECO:0000256" key="4">
    <source>
        <dbReference type="ARBA" id="ARBA00023136"/>
    </source>
</evidence>
<dbReference type="AlphaFoldDB" id="A0AAU6SA34"/>
<evidence type="ECO:0000259" key="6">
    <source>
        <dbReference type="PROSITE" id="PS50850"/>
    </source>
</evidence>
<dbReference type="GO" id="GO:0005886">
    <property type="term" value="C:plasma membrane"/>
    <property type="evidence" value="ECO:0007669"/>
    <property type="project" value="UniProtKB-SubCell"/>
</dbReference>
<dbReference type="PANTHER" id="PTHR42718:SF39">
    <property type="entry name" value="ACTINORHODIN TRANSPORTER-RELATED"/>
    <property type="match status" value="1"/>
</dbReference>
<feature type="transmembrane region" description="Helical" evidence="5">
    <location>
        <begin position="37"/>
        <end position="59"/>
    </location>
</feature>
<dbReference type="PROSITE" id="PS50850">
    <property type="entry name" value="MFS"/>
    <property type="match status" value="1"/>
</dbReference>
<comment type="subcellular location">
    <subcellularLocation>
        <location evidence="1">Cell membrane</location>
        <topology evidence="1">Multi-pass membrane protein</topology>
    </subcellularLocation>
</comment>
<dbReference type="RefSeq" id="WP_349428278.1">
    <property type="nucleotide sequence ID" value="NZ_CP151632.1"/>
</dbReference>
<evidence type="ECO:0000256" key="3">
    <source>
        <dbReference type="ARBA" id="ARBA00022989"/>
    </source>
</evidence>
<feature type="transmembrane region" description="Helical" evidence="5">
    <location>
        <begin position="297"/>
        <end position="324"/>
    </location>
</feature>
<feature type="transmembrane region" description="Helical" evidence="5">
    <location>
        <begin position="364"/>
        <end position="384"/>
    </location>
</feature>